<dbReference type="GO" id="GO:0015188">
    <property type="term" value="F:L-isoleucine transmembrane transporter activity"/>
    <property type="evidence" value="ECO:0007669"/>
    <property type="project" value="TreeGrafter"/>
</dbReference>
<dbReference type="SUPFAM" id="SSF52540">
    <property type="entry name" value="P-loop containing nucleoside triphosphate hydrolases"/>
    <property type="match status" value="1"/>
</dbReference>
<dbReference type="GO" id="GO:0016887">
    <property type="term" value="F:ATP hydrolysis activity"/>
    <property type="evidence" value="ECO:0007669"/>
    <property type="project" value="InterPro"/>
</dbReference>
<keyword evidence="4 6" id="KW-0067">ATP-binding</keyword>
<dbReference type="AlphaFoldDB" id="A0A4R6DHL7"/>
<proteinExistence type="predicted"/>
<dbReference type="PANTHER" id="PTHR45772:SF7">
    <property type="entry name" value="AMINO ACID ABC TRANSPORTER ATP-BINDING PROTEIN"/>
    <property type="match status" value="1"/>
</dbReference>
<protein>
    <submittedName>
        <fullName evidence="6">Amino acid/amide ABC transporter ATP-binding protein 1 (HAAT family)</fullName>
    </submittedName>
</protein>
<keyword evidence="2" id="KW-0472">Membrane</keyword>
<feature type="domain" description="ABC transporter" evidence="5">
    <location>
        <begin position="5"/>
        <end position="239"/>
    </location>
</feature>
<dbReference type="RefSeq" id="WP_133595149.1">
    <property type="nucleotide sequence ID" value="NZ_SNVV01000037.1"/>
</dbReference>
<evidence type="ECO:0000256" key="2">
    <source>
        <dbReference type="ARBA" id="ARBA00022475"/>
    </source>
</evidence>
<keyword evidence="2" id="KW-1003">Cell membrane</keyword>
<dbReference type="EMBL" id="SNVV01000037">
    <property type="protein sequence ID" value="TDN43824.1"/>
    <property type="molecule type" value="Genomic_DNA"/>
</dbReference>
<dbReference type="GO" id="GO:1903805">
    <property type="term" value="P:L-valine import across plasma membrane"/>
    <property type="evidence" value="ECO:0007669"/>
    <property type="project" value="TreeGrafter"/>
</dbReference>
<keyword evidence="7" id="KW-1185">Reference proteome</keyword>
<sequence length="257" mass="27397">MSHLLEVRNLSKSFGGLQATKDVSFTLDEGEIVGLIGPNGAGKTTLVNLITGVLSPSAGSIVFRGRDVSRQRPWQAARSGLARTFQIVQPFPQMTVLENVAAGALFAGAASSRAQAEREAMEHLEFVGLADQALRPATALTLPSRKRLELAKSLAMKPKLLLLDEVNAGLNTAEIDKALALMRTIAARGITILLIEHLMKVVTSLSTRVLVLHHGELISQGAPQAVLEDPKVVEAYLGSKFAARLAAQAQETGVEHV</sequence>
<dbReference type="Pfam" id="PF12399">
    <property type="entry name" value="BCA_ABC_TP_C"/>
    <property type="match status" value="1"/>
</dbReference>
<dbReference type="GO" id="GO:0042941">
    <property type="term" value="P:D-alanine transmembrane transport"/>
    <property type="evidence" value="ECO:0007669"/>
    <property type="project" value="TreeGrafter"/>
</dbReference>
<dbReference type="OrthoDB" id="9805514at2"/>
<evidence type="ECO:0000256" key="3">
    <source>
        <dbReference type="ARBA" id="ARBA00022741"/>
    </source>
</evidence>
<dbReference type="InterPro" id="IPR032823">
    <property type="entry name" value="BCA_ABC_TP_C"/>
</dbReference>
<organism evidence="6 7">
    <name type="scientific">Azoarcus indigens</name>
    <dbReference type="NCBI Taxonomy" id="29545"/>
    <lineage>
        <taxon>Bacteria</taxon>
        <taxon>Pseudomonadati</taxon>
        <taxon>Pseudomonadota</taxon>
        <taxon>Betaproteobacteria</taxon>
        <taxon>Rhodocyclales</taxon>
        <taxon>Zoogloeaceae</taxon>
        <taxon>Azoarcus</taxon>
    </lineage>
</organism>
<dbReference type="GO" id="GO:0005524">
    <property type="term" value="F:ATP binding"/>
    <property type="evidence" value="ECO:0007669"/>
    <property type="project" value="UniProtKB-KW"/>
</dbReference>
<dbReference type="Pfam" id="PF00005">
    <property type="entry name" value="ABC_tran"/>
    <property type="match status" value="1"/>
</dbReference>
<dbReference type="InterPro" id="IPR027417">
    <property type="entry name" value="P-loop_NTPase"/>
</dbReference>
<dbReference type="InterPro" id="IPR003593">
    <property type="entry name" value="AAA+_ATPase"/>
</dbReference>
<keyword evidence="3" id="KW-0547">Nucleotide-binding</keyword>
<evidence type="ECO:0000256" key="4">
    <source>
        <dbReference type="ARBA" id="ARBA00022840"/>
    </source>
</evidence>
<dbReference type="GO" id="GO:0015808">
    <property type="term" value="P:L-alanine transport"/>
    <property type="evidence" value="ECO:0007669"/>
    <property type="project" value="TreeGrafter"/>
</dbReference>
<dbReference type="InterPro" id="IPR003439">
    <property type="entry name" value="ABC_transporter-like_ATP-bd"/>
</dbReference>
<dbReference type="GO" id="GO:0005886">
    <property type="term" value="C:plasma membrane"/>
    <property type="evidence" value="ECO:0007669"/>
    <property type="project" value="TreeGrafter"/>
</dbReference>
<keyword evidence="1" id="KW-0813">Transport</keyword>
<dbReference type="GO" id="GO:0005304">
    <property type="term" value="F:L-valine transmembrane transporter activity"/>
    <property type="evidence" value="ECO:0007669"/>
    <property type="project" value="TreeGrafter"/>
</dbReference>
<dbReference type="PROSITE" id="PS50893">
    <property type="entry name" value="ABC_TRANSPORTER_2"/>
    <property type="match status" value="1"/>
</dbReference>
<reference evidence="6 7" key="1">
    <citation type="submission" date="2019-03" db="EMBL/GenBank/DDBJ databases">
        <title>Genomic Encyclopedia of Type Strains, Phase IV (KMG-IV): sequencing the most valuable type-strain genomes for metagenomic binning, comparative biology and taxonomic classification.</title>
        <authorList>
            <person name="Goeker M."/>
        </authorList>
    </citation>
    <scope>NUCLEOTIDE SEQUENCE [LARGE SCALE GENOMIC DNA]</scope>
    <source>
        <strain evidence="6 7">DSM 12121</strain>
    </source>
</reference>
<dbReference type="CDD" id="cd03219">
    <property type="entry name" value="ABC_Mj1267_LivG_branched"/>
    <property type="match status" value="1"/>
</dbReference>
<evidence type="ECO:0000259" key="5">
    <source>
        <dbReference type="PROSITE" id="PS50893"/>
    </source>
</evidence>
<dbReference type="GO" id="GO:0015192">
    <property type="term" value="F:L-phenylalanine transmembrane transporter activity"/>
    <property type="evidence" value="ECO:0007669"/>
    <property type="project" value="TreeGrafter"/>
</dbReference>
<dbReference type="PANTHER" id="PTHR45772">
    <property type="entry name" value="CONSERVED COMPONENT OF ABC TRANSPORTER FOR NATURAL AMINO ACIDS-RELATED"/>
    <property type="match status" value="1"/>
</dbReference>
<dbReference type="GO" id="GO:1903806">
    <property type="term" value="P:L-isoleucine import across plasma membrane"/>
    <property type="evidence" value="ECO:0007669"/>
    <property type="project" value="TreeGrafter"/>
</dbReference>
<accession>A0A4R6DHL7</accession>
<dbReference type="FunFam" id="3.40.50.300:FF:000421">
    <property type="entry name" value="Branched-chain amino acid ABC transporter ATP-binding protein"/>
    <property type="match status" value="1"/>
</dbReference>
<dbReference type="InterPro" id="IPR051120">
    <property type="entry name" value="ABC_AA/LPS_Transport"/>
</dbReference>
<evidence type="ECO:0000313" key="6">
    <source>
        <dbReference type="EMBL" id="TDN43824.1"/>
    </source>
</evidence>
<evidence type="ECO:0000313" key="7">
    <source>
        <dbReference type="Proteomes" id="UP000295129"/>
    </source>
</evidence>
<dbReference type="Proteomes" id="UP000295129">
    <property type="component" value="Unassembled WGS sequence"/>
</dbReference>
<name>A0A4R6DHL7_9RHOO</name>
<comment type="caution">
    <text evidence="6">The sequence shown here is derived from an EMBL/GenBank/DDBJ whole genome shotgun (WGS) entry which is preliminary data.</text>
</comment>
<gene>
    <name evidence="6" type="ORF">C7389_13726</name>
</gene>
<dbReference type="SMART" id="SM00382">
    <property type="entry name" value="AAA"/>
    <property type="match status" value="1"/>
</dbReference>
<evidence type="ECO:0000256" key="1">
    <source>
        <dbReference type="ARBA" id="ARBA00022448"/>
    </source>
</evidence>
<dbReference type="Gene3D" id="3.40.50.300">
    <property type="entry name" value="P-loop containing nucleotide triphosphate hydrolases"/>
    <property type="match status" value="1"/>
</dbReference>